<dbReference type="EMBL" id="VWNA01000001">
    <property type="protein sequence ID" value="MQT13156.1"/>
    <property type="molecule type" value="Genomic_DNA"/>
</dbReference>
<dbReference type="Proteomes" id="UP000332515">
    <property type="component" value="Unassembled WGS sequence"/>
</dbReference>
<dbReference type="GO" id="GO:0016740">
    <property type="term" value="F:transferase activity"/>
    <property type="evidence" value="ECO:0007669"/>
    <property type="project" value="UniProtKB-KW"/>
</dbReference>
<gene>
    <name evidence="2" type="ORF">F0357_10985</name>
</gene>
<dbReference type="RefSeq" id="WP_153481111.1">
    <property type="nucleotide sequence ID" value="NZ_VWNA01000001.1"/>
</dbReference>
<evidence type="ECO:0000313" key="2">
    <source>
        <dbReference type="EMBL" id="MQT13156.1"/>
    </source>
</evidence>
<dbReference type="SUPFAM" id="SSF53756">
    <property type="entry name" value="UDP-Glycosyltransferase/glycogen phosphorylase"/>
    <property type="match status" value="1"/>
</dbReference>
<protein>
    <submittedName>
        <fullName evidence="2">Glycosyltransferase family 1 protein</fullName>
    </submittedName>
</protein>
<evidence type="ECO:0000313" key="3">
    <source>
        <dbReference type="Proteomes" id="UP000332515"/>
    </source>
</evidence>
<accession>A0A6A7Y325</accession>
<dbReference type="InterPro" id="IPR055259">
    <property type="entry name" value="YkvP/CgeB_Glyco_trans-like"/>
</dbReference>
<proteinExistence type="predicted"/>
<sequence>MRIIVCSPGYKNKFAGFYYAFDKKILNGLIRAGHNVIHFRDREESRIAHTKVLAIGKTRANLSLLEIAEHFRPEMIALFHADVVTNETLTKLRTAHPGCLVVNVDCDALVDGHVMTRMVARGPVCDLSFVTTAGPALAALRASGVPARYIPNPTDASMEDVDAFAADEKNADLVYMSSYARKAAQWRFLDAVAAAAPELAIVRYGIDKQRLLGRAYFEALKRARAALNWGKHNDVPFYSSDRIGQLFGAGVCVAMPRGSGFRRFLGEEDALFFDGAEDLAARLRRAVADESWRAIGRAGQARYRALFNERRVAEFLVAAATGDDVAGYEWADL</sequence>
<evidence type="ECO:0000259" key="1">
    <source>
        <dbReference type="Pfam" id="PF13524"/>
    </source>
</evidence>
<keyword evidence="3" id="KW-1185">Reference proteome</keyword>
<dbReference type="Pfam" id="PF13524">
    <property type="entry name" value="Glyco_trans_1_2"/>
    <property type="match status" value="1"/>
</dbReference>
<keyword evidence="2" id="KW-0808">Transferase</keyword>
<dbReference type="AlphaFoldDB" id="A0A6A7Y325"/>
<name>A0A6A7Y325_9HYPH</name>
<reference evidence="2 3" key="1">
    <citation type="submission" date="2019-09" db="EMBL/GenBank/DDBJ databases">
        <title>Segnochrobactrum spirostomi gen. nov., sp. nov., isolated from the ciliate Spirostomum cf. yagiui and description of a novel family, Segnochrobactraceae fam. nov. within the order Rhizobiales of the class Alphaproteobacteria.</title>
        <authorList>
            <person name="Akter S."/>
            <person name="Shazib S.U.A."/>
            <person name="Shin M.K."/>
        </authorList>
    </citation>
    <scope>NUCLEOTIDE SEQUENCE [LARGE SCALE GENOMIC DNA]</scope>
    <source>
        <strain evidence="2 3">Sp-1</strain>
    </source>
</reference>
<feature type="domain" description="Spore protein YkvP/CgeB glycosyl transferase-like" evidence="1">
    <location>
        <begin position="186"/>
        <end position="316"/>
    </location>
</feature>
<comment type="caution">
    <text evidence="2">The sequence shown here is derived from an EMBL/GenBank/DDBJ whole genome shotgun (WGS) entry which is preliminary data.</text>
</comment>
<organism evidence="2 3">
    <name type="scientific">Segnochrobactrum spirostomi</name>
    <dbReference type="NCBI Taxonomy" id="2608987"/>
    <lineage>
        <taxon>Bacteria</taxon>
        <taxon>Pseudomonadati</taxon>
        <taxon>Pseudomonadota</taxon>
        <taxon>Alphaproteobacteria</taxon>
        <taxon>Hyphomicrobiales</taxon>
        <taxon>Segnochrobactraceae</taxon>
        <taxon>Segnochrobactrum</taxon>
    </lineage>
</organism>